<keyword evidence="2" id="KW-1185">Reference proteome</keyword>
<comment type="caution">
    <text evidence="1">The sequence shown here is derived from an EMBL/GenBank/DDBJ whole genome shotgun (WGS) entry which is preliminary data.</text>
</comment>
<name>A0ACB8E4W5_9SAUR</name>
<accession>A0ACB8E4W5</accession>
<proteinExistence type="predicted"/>
<evidence type="ECO:0000313" key="2">
    <source>
        <dbReference type="Proteomes" id="UP000827872"/>
    </source>
</evidence>
<evidence type="ECO:0000313" key="1">
    <source>
        <dbReference type="EMBL" id="KAH7987231.1"/>
    </source>
</evidence>
<dbReference type="EMBL" id="CM037630">
    <property type="protein sequence ID" value="KAH7987231.1"/>
    <property type="molecule type" value="Genomic_DNA"/>
</dbReference>
<organism evidence="1 2">
    <name type="scientific">Sphaerodactylus townsendi</name>
    <dbReference type="NCBI Taxonomy" id="933632"/>
    <lineage>
        <taxon>Eukaryota</taxon>
        <taxon>Metazoa</taxon>
        <taxon>Chordata</taxon>
        <taxon>Craniata</taxon>
        <taxon>Vertebrata</taxon>
        <taxon>Euteleostomi</taxon>
        <taxon>Lepidosauria</taxon>
        <taxon>Squamata</taxon>
        <taxon>Bifurcata</taxon>
        <taxon>Gekkota</taxon>
        <taxon>Sphaerodactylidae</taxon>
        <taxon>Sphaerodactylus</taxon>
    </lineage>
</organism>
<gene>
    <name evidence="1" type="ORF">K3G42_002226</name>
</gene>
<dbReference type="Proteomes" id="UP000827872">
    <property type="component" value="Linkage Group LG17"/>
</dbReference>
<protein>
    <submittedName>
        <fullName evidence="1">Uncharacterized protein</fullName>
    </submittedName>
</protein>
<sequence>MDSWASPIVRYGETVIKDTAVALNGTVKVASSGGRNLVLHALVYEAVMNDGKKEQTPGNVSQVEAEVIVHSDFLASSRDHDAQLRMLDAEGLPLEVWAPKRPSSEGDSSRRASPGHSEHSQEGESGPEGSGASLKTSKMAAGFPGSGERLDSVGSGNANLLQEEGEVVDPTPCDVFPTSQSQVLLCRGLSSLISSPAAFENVACAHHL</sequence>
<reference evidence="1" key="1">
    <citation type="submission" date="2021-08" db="EMBL/GenBank/DDBJ databases">
        <title>The first chromosome-level gecko genome reveals the dynamic sex chromosomes of Neotropical dwarf geckos (Sphaerodactylidae: Sphaerodactylus).</title>
        <authorList>
            <person name="Pinto B.J."/>
            <person name="Keating S.E."/>
            <person name="Gamble T."/>
        </authorList>
    </citation>
    <scope>NUCLEOTIDE SEQUENCE</scope>
    <source>
        <strain evidence="1">TG3544</strain>
    </source>
</reference>